<keyword evidence="2 8" id="KW-0349">Heme</keyword>
<feature type="domain" description="Cytochrome c" evidence="9">
    <location>
        <begin position="264"/>
        <end position="413"/>
    </location>
</feature>
<organism evidence="10 11">
    <name type="scientific">Thiothrix lacustris</name>
    <dbReference type="NCBI Taxonomy" id="525917"/>
    <lineage>
        <taxon>Bacteria</taxon>
        <taxon>Pseudomonadati</taxon>
        <taxon>Pseudomonadota</taxon>
        <taxon>Gammaproteobacteria</taxon>
        <taxon>Thiotrichales</taxon>
        <taxon>Thiotrichaceae</taxon>
        <taxon>Thiothrix</taxon>
    </lineage>
</organism>
<comment type="subcellular location">
    <subcellularLocation>
        <location evidence="1">Periplasm</location>
    </subcellularLocation>
</comment>
<evidence type="ECO:0000256" key="6">
    <source>
        <dbReference type="ARBA" id="ARBA00023002"/>
    </source>
</evidence>
<dbReference type="InterPro" id="IPR051395">
    <property type="entry name" value="Cytochrome_c_Peroxidase/MauG"/>
</dbReference>
<accession>A0ABY9MN73</accession>
<dbReference type="PROSITE" id="PS51007">
    <property type="entry name" value="CYTC"/>
    <property type="match status" value="2"/>
</dbReference>
<dbReference type="RefSeq" id="WP_308893988.1">
    <property type="nucleotide sequence ID" value="NZ_CP133218.1"/>
</dbReference>
<evidence type="ECO:0000256" key="5">
    <source>
        <dbReference type="ARBA" id="ARBA00022764"/>
    </source>
</evidence>
<sequence length="413" mass="45430">MGTGFPAALGGIRRQNRLPVYPVMRIKYWLPGAILLLGIAGCGNKTAWTAQETATLQSLSLTSLPPVNDPSNRFAHNPQAVELGKQLFFDPRFSRNEQIACATCHRPEKAFSDGKMVAEGLAMGTRNTPSLLGATHNDWFFWDGRKDSLWSQALEPLENPAEHGLTRLEIVRLLLKDLHYRQQYHALLTDIPAPEHFAALPDAASPVGTLAQLQAWKSIPQAQREQLDQLFAATGKFIAAYVSSLPLAPNRLDDALTSKATPTPAEMAGARLFTGKAQCILCHSGAMLSNQAFQNIGTGTFGKDSGRAAVLDTIRNDRFNCQGQYSDTTPETCTELQFLTRSRHSMSGAFKVPGLRNVAQTAPYFHDGRMATLESVIDYYVKTSQQPNKDNDLPAIQLTDTEQQDLIAFLKML</sequence>
<evidence type="ECO:0000256" key="2">
    <source>
        <dbReference type="ARBA" id="ARBA00022617"/>
    </source>
</evidence>
<keyword evidence="11" id="KW-1185">Reference proteome</keyword>
<evidence type="ECO:0000313" key="11">
    <source>
        <dbReference type="Proteomes" id="UP001236657"/>
    </source>
</evidence>
<dbReference type="InterPro" id="IPR026259">
    <property type="entry name" value="MauG/Cytc_peroxidase"/>
</dbReference>
<feature type="domain" description="Cytochrome c" evidence="9">
    <location>
        <begin position="79"/>
        <end position="246"/>
    </location>
</feature>
<keyword evidence="4" id="KW-0732">Signal</keyword>
<evidence type="ECO:0000256" key="7">
    <source>
        <dbReference type="ARBA" id="ARBA00023004"/>
    </source>
</evidence>
<dbReference type="Pfam" id="PF03150">
    <property type="entry name" value="CCP_MauG"/>
    <property type="match status" value="1"/>
</dbReference>
<dbReference type="PIRSF" id="PIRSF000294">
    <property type="entry name" value="Cytochrome-c_peroxidase"/>
    <property type="match status" value="1"/>
</dbReference>
<dbReference type="PANTHER" id="PTHR30600:SF10">
    <property type="entry name" value="BLL6722 PROTEIN"/>
    <property type="match status" value="1"/>
</dbReference>
<gene>
    <name evidence="10" type="ORF">RCF98_12070</name>
</gene>
<keyword evidence="10" id="KW-0575">Peroxidase</keyword>
<dbReference type="SUPFAM" id="SSF46626">
    <property type="entry name" value="Cytochrome c"/>
    <property type="match status" value="2"/>
</dbReference>
<keyword evidence="5" id="KW-0574">Periplasm</keyword>
<keyword evidence="3 8" id="KW-0479">Metal-binding</keyword>
<evidence type="ECO:0000256" key="4">
    <source>
        <dbReference type="ARBA" id="ARBA00022729"/>
    </source>
</evidence>
<dbReference type="GO" id="GO:0004601">
    <property type="term" value="F:peroxidase activity"/>
    <property type="evidence" value="ECO:0007669"/>
    <property type="project" value="UniProtKB-KW"/>
</dbReference>
<proteinExistence type="predicted"/>
<evidence type="ECO:0000256" key="1">
    <source>
        <dbReference type="ARBA" id="ARBA00004418"/>
    </source>
</evidence>
<evidence type="ECO:0000259" key="9">
    <source>
        <dbReference type="PROSITE" id="PS51007"/>
    </source>
</evidence>
<evidence type="ECO:0000256" key="8">
    <source>
        <dbReference type="PROSITE-ProRule" id="PRU00433"/>
    </source>
</evidence>
<protein>
    <submittedName>
        <fullName evidence="10">Cytochrome c peroxidase</fullName>
    </submittedName>
</protein>
<evidence type="ECO:0000313" key="10">
    <source>
        <dbReference type="EMBL" id="WML89706.1"/>
    </source>
</evidence>
<evidence type="ECO:0000256" key="3">
    <source>
        <dbReference type="ARBA" id="ARBA00022723"/>
    </source>
</evidence>
<dbReference type="InterPro" id="IPR009056">
    <property type="entry name" value="Cyt_c-like_dom"/>
</dbReference>
<dbReference type="PANTHER" id="PTHR30600">
    <property type="entry name" value="CYTOCHROME C PEROXIDASE-RELATED"/>
    <property type="match status" value="1"/>
</dbReference>
<dbReference type="InterPro" id="IPR004852">
    <property type="entry name" value="Di-haem_cyt_c_peroxidsae"/>
</dbReference>
<dbReference type="Proteomes" id="UP001236657">
    <property type="component" value="Chromosome"/>
</dbReference>
<dbReference type="Gene3D" id="1.10.760.10">
    <property type="entry name" value="Cytochrome c-like domain"/>
    <property type="match status" value="2"/>
</dbReference>
<reference evidence="10 11" key="1">
    <citation type="submission" date="2023-08" db="EMBL/GenBank/DDBJ databases">
        <title>New molecular markers tilS and rpoB for phylogenetic and monitoring studies of the genus Thiothrix biodiversity.</title>
        <authorList>
            <person name="Ravin N.V."/>
            <person name="Smolyakov D."/>
            <person name="Markov N.D."/>
            <person name="Beletsky A.V."/>
            <person name="Mardanov A.V."/>
            <person name="Rudenko T.S."/>
            <person name="Grabovich M.Y."/>
        </authorList>
    </citation>
    <scope>NUCLEOTIDE SEQUENCE [LARGE SCALE GENOMIC DNA]</scope>
    <source>
        <strain evidence="10 11">MK1</strain>
    </source>
</reference>
<keyword evidence="7 8" id="KW-0408">Iron</keyword>
<dbReference type="InterPro" id="IPR036909">
    <property type="entry name" value="Cyt_c-like_dom_sf"/>
</dbReference>
<keyword evidence="6" id="KW-0560">Oxidoreductase</keyword>
<name>A0ABY9MN73_9GAMM</name>
<dbReference type="EMBL" id="CP133218">
    <property type="protein sequence ID" value="WML89706.1"/>
    <property type="molecule type" value="Genomic_DNA"/>
</dbReference>